<reference evidence="2 3" key="1">
    <citation type="submission" date="2016-03" db="EMBL/GenBank/DDBJ databases">
        <title>Deep-sea bacteria in the southern Pacific.</title>
        <authorList>
            <person name="Tang K."/>
        </authorList>
    </citation>
    <scope>NUCLEOTIDE SEQUENCE [LARGE SCALE GENOMIC DNA]</scope>
    <source>
        <strain evidence="2 3">JLT2016</strain>
    </source>
</reference>
<accession>A0A1U7D639</accession>
<dbReference type="Gene3D" id="3.40.190.10">
    <property type="entry name" value="Periplasmic binding protein-like II"/>
    <property type="match status" value="1"/>
</dbReference>
<evidence type="ECO:0000313" key="2">
    <source>
        <dbReference type="EMBL" id="APX23609.1"/>
    </source>
</evidence>
<feature type="domain" description="LysR substrate-binding" evidence="1">
    <location>
        <begin position="3"/>
        <end position="95"/>
    </location>
</feature>
<dbReference type="Pfam" id="PF03466">
    <property type="entry name" value="LysR_substrate"/>
    <property type="match status" value="1"/>
</dbReference>
<dbReference type="EMBL" id="CP014796">
    <property type="protein sequence ID" value="APX23609.1"/>
    <property type="molecule type" value="Genomic_DNA"/>
</dbReference>
<sequence length="103" mass="11465">MSERLIFRTAGSSTQKVVDEGFRRAALKPRPSIVMDTRDGVMDAVSHDLGVGFMWSKGASRQAELAQVPCREMSQERIDHLFALHTTASVLTEAFFNLVPEAR</sequence>
<protein>
    <submittedName>
        <fullName evidence="2">LysR family regulator</fullName>
    </submittedName>
</protein>
<dbReference type="InterPro" id="IPR005119">
    <property type="entry name" value="LysR_subst-bd"/>
</dbReference>
<proteinExistence type="predicted"/>
<gene>
    <name evidence="2" type="ORF">Ga0080559_TMP2813</name>
</gene>
<dbReference type="SUPFAM" id="SSF53850">
    <property type="entry name" value="Periplasmic binding protein-like II"/>
    <property type="match status" value="1"/>
</dbReference>
<keyword evidence="3" id="KW-1185">Reference proteome</keyword>
<evidence type="ECO:0000313" key="3">
    <source>
        <dbReference type="Proteomes" id="UP000186559"/>
    </source>
</evidence>
<name>A0A1U7D639_9RHOB</name>
<dbReference type="AlphaFoldDB" id="A0A1U7D639"/>
<dbReference type="Proteomes" id="UP000186559">
    <property type="component" value="Chromosome"/>
</dbReference>
<dbReference type="KEGG" id="tpro:Ga0080559_TMP2813"/>
<organism evidence="2 3">
    <name type="scientific">Salipiger profundus</name>
    <dbReference type="NCBI Taxonomy" id="1229727"/>
    <lineage>
        <taxon>Bacteria</taxon>
        <taxon>Pseudomonadati</taxon>
        <taxon>Pseudomonadota</taxon>
        <taxon>Alphaproteobacteria</taxon>
        <taxon>Rhodobacterales</taxon>
        <taxon>Roseobacteraceae</taxon>
        <taxon>Salipiger</taxon>
    </lineage>
</organism>
<evidence type="ECO:0000259" key="1">
    <source>
        <dbReference type="Pfam" id="PF03466"/>
    </source>
</evidence>